<evidence type="ECO:0000256" key="5">
    <source>
        <dbReference type="ARBA" id="ARBA00022692"/>
    </source>
</evidence>
<keyword evidence="17" id="KW-1185">Reference proteome</keyword>
<dbReference type="PRINTS" id="PR00385">
    <property type="entry name" value="P450"/>
</dbReference>
<feature type="compositionally biased region" description="Basic and acidic residues" evidence="14">
    <location>
        <begin position="457"/>
        <end position="472"/>
    </location>
</feature>
<keyword evidence="10 13" id="KW-0503">Monooxygenase</keyword>
<dbReference type="STRING" id="1036612.A0A1L9T4G4"/>
<dbReference type="InterPro" id="IPR036396">
    <property type="entry name" value="Cyt_P450_sf"/>
</dbReference>
<evidence type="ECO:0000256" key="7">
    <source>
        <dbReference type="ARBA" id="ARBA00022989"/>
    </source>
</evidence>
<dbReference type="GO" id="GO:1902181">
    <property type="term" value="P:verruculogen biosynthetic process"/>
    <property type="evidence" value="ECO:0007669"/>
    <property type="project" value="UniProtKB-ARBA"/>
</dbReference>
<evidence type="ECO:0000256" key="4">
    <source>
        <dbReference type="ARBA" id="ARBA00022617"/>
    </source>
</evidence>
<proteinExistence type="inferred from homology"/>
<keyword evidence="9 12" id="KW-0408">Iron</keyword>
<keyword evidence="6 12" id="KW-0479">Metal-binding</keyword>
<dbReference type="InterPro" id="IPR002401">
    <property type="entry name" value="Cyt_P450_E_grp-I"/>
</dbReference>
<evidence type="ECO:0000256" key="6">
    <source>
        <dbReference type="ARBA" id="ARBA00022723"/>
    </source>
</evidence>
<evidence type="ECO:0000256" key="9">
    <source>
        <dbReference type="ARBA" id="ARBA00023004"/>
    </source>
</evidence>
<dbReference type="OrthoDB" id="1470350at2759"/>
<evidence type="ECO:0000256" key="11">
    <source>
        <dbReference type="ARBA" id="ARBA00023136"/>
    </source>
</evidence>
<feature type="binding site" description="axial binding residue" evidence="12">
    <location>
        <position position="427"/>
    </location>
    <ligand>
        <name>heme</name>
        <dbReference type="ChEBI" id="CHEBI:30413"/>
    </ligand>
    <ligandPart>
        <name>Fe</name>
        <dbReference type="ChEBI" id="CHEBI:18248"/>
    </ligandPart>
</feature>
<dbReference type="VEuPathDB" id="FungiDB:ASPSYDRAFT_61587"/>
<dbReference type="PANTHER" id="PTHR24305:SF237">
    <property type="entry name" value="CYTOCHROME P450 MONOOXYGENASE ATNE-RELATED"/>
    <property type="match status" value="1"/>
</dbReference>
<feature type="region of interest" description="Disordered" evidence="14">
    <location>
        <begin position="457"/>
        <end position="480"/>
    </location>
</feature>
<evidence type="ECO:0000256" key="10">
    <source>
        <dbReference type="ARBA" id="ARBA00023033"/>
    </source>
</evidence>
<keyword evidence="5" id="KW-0812">Transmembrane</keyword>
<dbReference type="InterPro" id="IPR001128">
    <property type="entry name" value="Cyt_P450"/>
</dbReference>
<evidence type="ECO:0000256" key="12">
    <source>
        <dbReference type="PIRSR" id="PIRSR602401-1"/>
    </source>
</evidence>
<dbReference type="GO" id="GO:0016020">
    <property type="term" value="C:membrane"/>
    <property type="evidence" value="ECO:0007669"/>
    <property type="project" value="UniProtKB-SubCell"/>
</dbReference>
<organism evidence="16 17">
    <name type="scientific">Aspergillus sydowii CBS 593.65</name>
    <dbReference type="NCBI Taxonomy" id="1036612"/>
    <lineage>
        <taxon>Eukaryota</taxon>
        <taxon>Fungi</taxon>
        <taxon>Dikarya</taxon>
        <taxon>Ascomycota</taxon>
        <taxon>Pezizomycotina</taxon>
        <taxon>Eurotiomycetes</taxon>
        <taxon>Eurotiomycetidae</taxon>
        <taxon>Eurotiales</taxon>
        <taxon>Aspergillaceae</taxon>
        <taxon>Aspergillus</taxon>
        <taxon>Aspergillus subgen. Nidulantes</taxon>
    </lineage>
</organism>
<name>A0A1L9T4G4_9EURO</name>
<evidence type="ECO:0000256" key="15">
    <source>
        <dbReference type="SAM" id="SignalP"/>
    </source>
</evidence>
<keyword evidence="15" id="KW-0732">Signal</keyword>
<dbReference type="Pfam" id="PF00067">
    <property type="entry name" value="p450"/>
    <property type="match status" value="1"/>
</dbReference>
<dbReference type="RefSeq" id="XP_040698104.1">
    <property type="nucleotide sequence ID" value="XM_040850007.1"/>
</dbReference>
<keyword evidence="4 12" id="KW-0349">Heme</keyword>
<evidence type="ECO:0000256" key="8">
    <source>
        <dbReference type="ARBA" id="ARBA00023002"/>
    </source>
</evidence>
<comment type="cofactor">
    <cofactor evidence="1 12">
        <name>heme</name>
        <dbReference type="ChEBI" id="CHEBI:30413"/>
    </cofactor>
</comment>
<dbReference type="AlphaFoldDB" id="A0A1L9T4G4"/>
<evidence type="ECO:0000313" key="16">
    <source>
        <dbReference type="EMBL" id="OJJ54298.1"/>
    </source>
</evidence>
<keyword evidence="11" id="KW-0472">Membrane</keyword>
<dbReference type="CDD" id="cd11061">
    <property type="entry name" value="CYP67-like"/>
    <property type="match status" value="1"/>
</dbReference>
<dbReference type="GO" id="GO:0004497">
    <property type="term" value="F:monooxygenase activity"/>
    <property type="evidence" value="ECO:0007669"/>
    <property type="project" value="UniProtKB-KW"/>
</dbReference>
<evidence type="ECO:0000256" key="3">
    <source>
        <dbReference type="ARBA" id="ARBA00010617"/>
    </source>
</evidence>
<dbReference type="InterPro" id="IPR017972">
    <property type="entry name" value="Cyt_P450_CS"/>
</dbReference>
<feature type="signal peptide" evidence="15">
    <location>
        <begin position="1"/>
        <end position="19"/>
    </location>
</feature>
<keyword evidence="7" id="KW-1133">Transmembrane helix</keyword>
<dbReference type="GO" id="GO:0005506">
    <property type="term" value="F:iron ion binding"/>
    <property type="evidence" value="ECO:0007669"/>
    <property type="project" value="InterPro"/>
</dbReference>
<dbReference type="GO" id="GO:0020037">
    <property type="term" value="F:heme binding"/>
    <property type="evidence" value="ECO:0007669"/>
    <property type="project" value="InterPro"/>
</dbReference>
<comment type="subcellular location">
    <subcellularLocation>
        <location evidence="2">Membrane</location>
    </subcellularLocation>
</comment>
<dbReference type="PROSITE" id="PS00086">
    <property type="entry name" value="CYTOCHROME_P450"/>
    <property type="match status" value="1"/>
</dbReference>
<keyword evidence="8 13" id="KW-0560">Oxidoreductase</keyword>
<evidence type="ECO:0000256" key="13">
    <source>
        <dbReference type="RuleBase" id="RU000461"/>
    </source>
</evidence>
<sequence length="505" mass="56562">MLSLQAMLVLCFVTYYAVFHPLARYPGPFLAKFTNLYSAYHAWKGDIHLDMYRCHQQYGNTVRYAPNRLLINTAGGVHDIYGHGAKVKKYKNYKVLAQQAPNTLTLRDKVQHGRRRRVLSQAFSKEGLKTLEPSILAQLDCFVELLRSQVGPGCKWSAPVDMAHAFSHLAFDTMTSVCFGAGFNTMRDPKYRYVMDAIEESNIRLGVLLQAQQLTRMHLDNRLFPSSVTARSQFARFIRSVLRDRLQASISGDIFSFLQQCKDPATGEALTMPELSTETATFIVAGSDTTSTTLASVSHYLASSPRSYQLVATEVRNTFASLSDIRLGARLNSCTYLRACIDEALRLSPPGGASLWREVEQGGAVIDGTFIPEGVEVGVGIYSIHHSEDCYPNAFNYEPERWSSETMEKNTPSFRPFIPFSIGARSCIGKPLALSQLMLTFARLFWLFDFRKADAGHSDDWPEGDKVGKQPQEEGQVQEYELEDHVTGTKRGPVLCFRPRDAATV</sequence>
<reference evidence="17" key="1">
    <citation type="journal article" date="2017" name="Genome Biol.">
        <title>Comparative genomics reveals high biological diversity and specific adaptations in the industrially and medically important fungal genus Aspergillus.</title>
        <authorList>
            <person name="de Vries R.P."/>
            <person name="Riley R."/>
            <person name="Wiebenga A."/>
            <person name="Aguilar-Osorio G."/>
            <person name="Amillis S."/>
            <person name="Uchima C.A."/>
            <person name="Anderluh G."/>
            <person name="Asadollahi M."/>
            <person name="Askin M."/>
            <person name="Barry K."/>
            <person name="Battaglia E."/>
            <person name="Bayram O."/>
            <person name="Benocci T."/>
            <person name="Braus-Stromeyer S.A."/>
            <person name="Caldana C."/>
            <person name="Canovas D."/>
            <person name="Cerqueira G.C."/>
            <person name="Chen F."/>
            <person name="Chen W."/>
            <person name="Choi C."/>
            <person name="Clum A."/>
            <person name="Dos Santos R.A."/>
            <person name="Damasio A.R."/>
            <person name="Diallinas G."/>
            <person name="Emri T."/>
            <person name="Fekete E."/>
            <person name="Flipphi M."/>
            <person name="Freyberg S."/>
            <person name="Gallo A."/>
            <person name="Gournas C."/>
            <person name="Habgood R."/>
            <person name="Hainaut M."/>
            <person name="Harispe M.L."/>
            <person name="Henrissat B."/>
            <person name="Hilden K.S."/>
            <person name="Hope R."/>
            <person name="Hossain A."/>
            <person name="Karabika E."/>
            <person name="Karaffa L."/>
            <person name="Karanyi Z."/>
            <person name="Krasevec N."/>
            <person name="Kuo A."/>
            <person name="Kusch H."/>
            <person name="LaButti K."/>
            <person name="Lagendijk E.L."/>
            <person name="Lapidus A."/>
            <person name="Levasseur A."/>
            <person name="Lindquist E."/>
            <person name="Lipzen A."/>
            <person name="Logrieco A.F."/>
            <person name="MacCabe A."/>
            <person name="Maekelae M.R."/>
            <person name="Malavazi I."/>
            <person name="Melin P."/>
            <person name="Meyer V."/>
            <person name="Mielnichuk N."/>
            <person name="Miskei M."/>
            <person name="Molnar A.P."/>
            <person name="Mule G."/>
            <person name="Ngan C.Y."/>
            <person name="Orejas M."/>
            <person name="Orosz E."/>
            <person name="Ouedraogo J.P."/>
            <person name="Overkamp K.M."/>
            <person name="Park H.-S."/>
            <person name="Perrone G."/>
            <person name="Piumi F."/>
            <person name="Punt P.J."/>
            <person name="Ram A.F."/>
            <person name="Ramon A."/>
            <person name="Rauscher S."/>
            <person name="Record E."/>
            <person name="Riano-Pachon D.M."/>
            <person name="Robert V."/>
            <person name="Roehrig J."/>
            <person name="Ruller R."/>
            <person name="Salamov A."/>
            <person name="Salih N.S."/>
            <person name="Samson R.A."/>
            <person name="Sandor E."/>
            <person name="Sanguinetti M."/>
            <person name="Schuetze T."/>
            <person name="Sepcic K."/>
            <person name="Shelest E."/>
            <person name="Sherlock G."/>
            <person name="Sophianopoulou V."/>
            <person name="Squina F.M."/>
            <person name="Sun H."/>
            <person name="Susca A."/>
            <person name="Todd R.B."/>
            <person name="Tsang A."/>
            <person name="Unkles S.E."/>
            <person name="van de Wiele N."/>
            <person name="van Rossen-Uffink D."/>
            <person name="Oliveira J.V."/>
            <person name="Vesth T.C."/>
            <person name="Visser J."/>
            <person name="Yu J.-H."/>
            <person name="Zhou M."/>
            <person name="Andersen M.R."/>
            <person name="Archer D.B."/>
            <person name="Baker S.E."/>
            <person name="Benoit I."/>
            <person name="Brakhage A.A."/>
            <person name="Braus G.H."/>
            <person name="Fischer R."/>
            <person name="Frisvad J.C."/>
            <person name="Goldman G.H."/>
            <person name="Houbraken J."/>
            <person name="Oakley B."/>
            <person name="Pocsi I."/>
            <person name="Scazzocchio C."/>
            <person name="Seiboth B."/>
            <person name="vanKuyk P.A."/>
            <person name="Wortman J."/>
            <person name="Dyer P.S."/>
            <person name="Grigoriev I.V."/>
        </authorList>
    </citation>
    <scope>NUCLEOTIDE SEQUENCE [LARGE SCALE GENOMIC DNA]</scope>
    <source>
        <strain evidence="17">CBS 593.65</strain>
    </source>
</reference>
<evidence type="ECO:0008006" key="18">
    <source>
        <dbReference type="Google" id="ProtNLM"/>
    </source>
</evidence>
<dbReference type="PRINTS" id="PR00463">
    <property type="entry name" value="EP450I"/>
</dbReference>
<dbReference type="EMBL" id="KV878595">
    <property type="protein sequence ID" value="OJJ54298.1"/>
    <property type="molecule type" value="Genomic_DNA"/>
</dbReference>
<dbReference type="Proteomes" id="UP000184356">
    <property type="component" value="Unassembled WGS sequence"/>
</dbReference>
<dbReference type="FunFam" id="1.10.630.10:FF:000063">
    <property type="entry name" value="Cytochrome P450 monooxygenase"/>
    <property type="match status" value="1"/>
</dbReference>
<evidence type="ECO:0000256" key="1">
    <source>
        <dbReference type="ARBA" id="ARBA00001971"/>
    </source>
</evidence>
<dbReference type="PANTHER" id="PTHR24305">
    <property type="entry name" value="CYTOCHROME P450"/>
    <property type="match status" value="1"/>
</dbReference>
<dbReference type="Gene3D" id="1.10.630.10">
    <property type="entry name" value="Cytochrome P450"/>
    <property type="match status" value="1"/>
</dbReference>
<gene>
    <name evidence="16" type="ORF">ASPSYDRAFT_61587</name>
</gene>
<evidence type="ECO:0000256" key="14">
    <source>
        <dbReference type="SAM" id="MobiDB-lite"/>
    </source>
</evidence>
<protein>
    <recommendedName>
        <fullName evidence="18">Cytochrome P450</fullName>
    </recommendedName>
</protein>
<dbReference type="GeneID" id="63766080"/>
<accession>A0A1L9T4G4</accession>
<evidence type="ECO:0000313" key="17">
    <source>
        <dbReference type="Proteomes" id="UP000184356"/>
    </source>
</evidence>
<dbReference type="InterPro" id="IPR050121">
    <property type="entry name" value="Cytochrome_P450_monoxygenase"/>
</dbReference>
<evidence type="ECO:0000256" key="2">
    <source>
        <dbReference type="ARBA" id="ARBA00004370"/>
    </source>
</evidence>
<dbReference type="SUPFAM" id="SSF48264">
    <property type="entry name" value="Cytochrome P450"/>
    <property type="match status" value="1"/>
</dbReference>
<comment type="similarity">
    <text evidence="3 13">Belongs to the cytochrome P450 family.</text>
</comment>
<feature type="chain" id="PRO_5012769977" description="Cytochrome P450" evidence="15">
    <location>
        <begin position="20"/>
        <end position="505"/>
    </location>
</feature>
<dbReference type="GO" id="GO:0016705">
    <property type="term" value="F:oxidoreductase activity, acting on paired donors, with incorporation or reduction of molecular oxygen"/>
    <property type="evidence" value="ECO:0007669"/>
    <property type="project" value="InterPro"/>
</dbReference>